<evidence type="ECO:0000259" key="1">
    <source>
        <dbReference type="Pfam" id="PF04326"/>
    </source>
</evidence>
<protein>
    <submittedName>
        <fullName evidence="2">Putative transcriptional regulator with HTH domain</fullName>
        <ecNumber evidence="2">3.6.4.12</ecNumber>
    </submittedName>
</protein>
<keyword evidence="3" id="KW-1185">Reference proteome</keyword>
<dbReference type="KEGG" id="cei:CEPID_12280"/>
<accession>A0A0G3GT28</accession>
<dbReference type="STRING" id="1050174.CEPID_12280"/>
<dbReference type="GO" id="GO:0016787">
    <property type="term" value="F:hydrolase activity"/>
    <property type="evidence" value="ECO:0007669"/>
    <property type="project" value="UniProtKB-KW"/>
</dbReference>
<feature type="domain" description="Schlafen AlbA-2" evidence="1">
    <location>
        <begin position="36"/>
        <end position="135"/>
    </location>
</feature>
<gene>
    <name evidence="2" type="ORF">CEPID_12280</name>
</gene>
<dbReference type="InterPro" id="IPR038461">
    <property type="entry name" value="Schlafen_AlbA_2_dom_sf"/>
</dbReference>
<reference evidence="2 3" key="1">
    <citation type="submission" date="2015-05" db="EMBL/GenBank/DDBJ databases">
        <title>Complete genome sequence of Corynebacterium epidermidicanis DSM 45586, isolated from the skin of a dog suffering from pruritus.</title>
        <authorList>
            <person name="Ruckert C."/>
            <person name="Albersmeier A."/>
            <person name="Winkler A."/>
            <person name="Tauch A."/>
        </authorList>
    </citation>
    <scope>NUCLEOTIDE SEQUENCE [LARGE SCALE GENOMIC DNA]</scope>
    <source>
        <strain evidence="2 3">DSM 45586</strain>
    </source>
</reference>
<dbReference type="OrthoDB" id="9805115at2"/>
<organism evidence="2 3">
    <name type="scientific">Corynebacterium epidermidicanis</name>
    <dbReference type="NCBI Taxonomy" id="1050174"/>
    <lineage>
        <taxon>Bacteria</taxon>
        <taxon>Bacillati</taxon>
        <taxon>Actinomycetota</taxon>
        <taxon>Actinomycetes</taxon>
        <taxon>Mycobacteriales</taxon>
        <taxon>Corynebacteriaceae</taxon>
        <taxon>Corynebacterium</taxon>
    </lineage>
</organism>
<proteinExistence type="predicted"/>
<dbReference type="GO" id="GO:0003678">
    <property type="term" value="F:DNA helicase activity"/>
    <property type="evidence" value="ECO:0007669"/>
    <property type="project" value="UniProtKB-EC"/>
</dbReference>
<dbReference type="Pfam" id="PF04326">
    <property type="entry name" value="SLFN_AlbA_2"/>
    <property type="match status" value="1"/>
</dbReference>
<keyword evidence="2" id="KW-0378">Hydrolase</keyword>
<dbReference type="InterPro" id="IPR007421">
    <property type="entry name" value="Schlafen_AlbA_2_dom"/>
</dbReference>
<dbReference type="Pfam" id="PF13749">
    <property type="entry name" value="HATPase_c_4"/>
    <property type="match status" value="1"/>
</dbReference>
<dbReference type="Gene3D" id="3.30.950.30">
    <property type="entry name" value="Schlafen, AAA domain"/>
    <property type="match status" value="1"/>
</dbReference>
<dbReference type="AlphaFoldDB" id="A0A0G3GT28"/>
<dbReference type="PANTHER" id="PTHR30595:SF6">
    <property type="entry name" value="SCHLAFEN ALBA-2 DOMAIN-CONTAINING PROTEIN"/>
    <property type="match status" value="1"/>
</dbReference>
<sequence length="577" mass="64345">MTPEKFDEFIAQHIEWMRTASSDNSRVVAKRVQNSLGKSFWESVSAFANTSGGLFILGLSEPDGFTADLEFNAEQIKKELVAGFNTAPGNRPKVTPVPRHRMHEVRFEGQELIAVEIDAMRDDPQLVSQMPCFVTDQHLSKGSYRREFDGDRRLNAYEIHELQTWMQPDSSDREIIADALPDDIDEIAVQTVIAAYRAEGSRVISTARNSDDLLRLIKVLDYDEQHHLKPTLAGVLAVGRYPQQFFPQLFIDVTVHPTTEKSTSTAGIRFLSRKRCDGPLTEAVESAVAEVLGNLKTRYSETAGTVVNEKEIPELAIREAIANAVMHRDYGQLARGEQVAVDIYPDRVEITNPGGLWGGRTEENLVDGRSVTRNEALASILSHLHNARNERIAENQGSGIPAMIRAMTQHGLSAPRFKNNISSFQVTLRRFGLLDTEAQEWLESRGHQRSPIADVALILARNEGEVSTQSLRDRLGIDSDEAREFLAQLLVDGQLTAIDSEHYALAAQSMPQVSAPARELYEHISATTPRKTAELAELWGRSEGTVRLRVKKLIDADMVIPTAASTSKLRAYLRTKR</sequence>
<dbReference type="EC" id="3.6.4.12" evidence="2"/>
<dbReference type="Gene3D" id="3.30.565.60">
    <property type="match status" value="1"/>
</dbReference>
<dbReference type="PANTHER" id="PTHR30595">
    <property type="entry name" value="GLPR-RELATED TRANSCRIPTIONAL REPRESSOR"/>
    <property type="match status" value="1"/>
</dbReference>
<dbReference type="InterPro" id="IPR038475">
    <property type="entry name" value="RecG_C_sf"/>
</dbReference>
<name>A0A0G3GT28_9CORY</name>
<dbReference type="PATRIC" id="fig|1050174.4.peg.2481"/>
<dbReference type="Proteomes" id="UP000035368">
    <property type="component" value="Chromosome"/>
</dbReference>
<evidence type="ECO:0000313" key="3">
    <source>
        <dbReference type="Proteomes" id="UP000035368"/>
    </source>
</evidence>
<dbReference type="RefSeq" id="WP_047241144.1">
    <property type="nucleotide sequence ID" value="NZ_CP011541.1"/>
</dbReference>
<dbReference type="EMBL" id="CP011541">
    <property type="protein sequence ID" value="AKK04279.1"/>
    <property type="molecule type" value="Genomic_DNA"/>
</dbReference>
<evidence type="ECO:0000313" key="2">
    <source>
        <dbReference type="EMBL" id="AKK04279.1"/>
    </source>
</evidence>